<organism evidence="1">
    <name type="scientific">marine sediment metagenome</name>
    <dbReference type="NCBI Taxonomy" id="412755"/>
    <lineage>
        <taxon>unclassified sequences</taxon>
        <taxon>metagenomes</taxon>
        <taxon>ecological metagenomes</taxon>
    </lineage>
</organism>
<dbReference type="EMBL" id="LAZR01051630">
    <property type="protein sequence ID" value="KKK84751.1"/>
    <property type="molecule type" value="Genomic_DNA"/>
</dbReference>
<name>A0A0F9BK21_9ZZZZ</name>
<dbReference type="AlphaFoldDB" id="A0A0F9BK21"/>
<feature type="non-terminal residue" evidence="1">
    <location>
        <position position="1"/>
    </location>
</feature>
<gene>
    <name evidence="1" type="ORF">LCGC14_2780200</name>
</gene>
<reference evidence="1" key="1">
    <citation type="journal article" date="2015" name="Nature">
        <title>Complex archaea that bridge the gap between prokaryotes and eukaryotes.</title>
        <authorList>
            <person name="Spang A."/>
            <person name="Saw J.H."/>
            <person name="Jorgensen S.L."/>
            <person name="Zaremba-Niedzwiedzka K."/>
            <person name="Martijn J."/>
            <person name="Lind A.E."/>
            <person name="van Eijk R."/>
            <person name="Schleper C."/>
            <person name="Guy L."/>
            <person name="Ettema T.J."/>
        </authorList>
    </citation>
    <scope>NUCLEOTIDE SEQUENCE</scope>
</reference>
<evidence type="ECO:0000313" key="1">
    <source>
        <dbReference type="EMBL" id="KKK84751.1"/>
    </source>
</evidence>
<proteinExistence type="predicted"/>
<protein>
    <submittedName>
        <fullName evidence="1">Uncharacterized protein</fullName>
    </submittedName>
</protein>
<accession>A0A0F9BK21</accession>
<sequence length="133" mass="14796">HCSRFARFRNSIRTVNRLVPDTAARVFAETLPTGNKPLQLLTNDDQVRSIHGTSYTRLFNADLLTVVREFATDFEAPPEGVNGGTGLYAGEQDMFTFMIDPTGWAEIDGETFAPGFFLWNSEVGRRSVGISTF</sequence>
<comment type="caution">
    <text evidence="1">The sequence shown here is derived from an EMBL/GenBank/DDBJ whole genome shotgun (WGS) entry which is preliminary data.</text>
</comment>